<evidence type="ECO:0000313" key="2">
    <source>
        <dbReference type="Proteomes" id="UP000307790"/>
    </source>
</evidence>
<organism evidence="1 2">
    <name type="scientific">Thalassotalea litorea</name>
    <dbReference type="NCBI Taxonomy" id="2020715"/>
    <lineage>
        <taxon>Bacteria</taxon>
        <taxon>Pseudomonadati</taxon>
        <taxon>Pseudomonadota</taxon>
        <taxon>Gammaproteobacteria</taxon>
        <taxon>Alteromonadales</taxon>
        <taxon>Colwelliaceae</taxon>
        <taxon>Thalassotalea</taxon>
    </lineage>
</organism>
<name>A0A5R9IPX7_9GAMM</name>
<reference evidence="1 2" key="1">
    <citation type="submission" date="2019-05" db="EMBL/GenBank/DDBJ databases">
        <title>Genome sequences of Thalassotalea litorea 1K03283.</title>
        <authorList>
            <person name="Zhang D."/>
        </authorList>
    </citation>
    <scope>NUCLEOTIDE SEQUENCE [LARGE SCALE GENOMIC DNA]</scope>
    <source>
        <strain evidence="1 2">MCCC 1K03283</strain>
    </source>
</reference>
<dbReference type="RefSeq" id="WP_138318614.1">
    <property type="nucleotide sequence ID" value="NZ_VCBC01000003.1"/>
</dbReference>
<dbReference type="AlphaFoldDB" id="A0A5R9IPX7"/>
<sequence length="375" mass="43172">MRKPFLKLTLRIITALLGYFCVVQTTLAQWEEPEEWPINRPTMPIRFDWVLLENGELLGGDLLSMYRDKVRFDSDELGLVELDFDDIRQIRTNDIVSIRLENNQIYEGQLLVDRKQITFFNKPHLSFPRKQLLSISPSKESEDSIWSGHFGLGINFKTGNSERLDYTISLNVERLTALDRVTLDYLGILARSEDFETGETVQTEENQRVTFAYDWFYSRKVFFRIPDIEYQEDKFKNIDLKLTVALAGGLVLLDEDDYFWRAYIGPSIQYTRFVEVEAGNPGSNTSGGLLFGTDIGYDFTEDTTISAQYVGRTTSVESGRLIHHIETSLDVELIDDLDLQLKSIFDFIADPVPNELGEVPEKTDILLIFGVKYSF</sequence>
<evidence type="ECO:0000313" key="1">
    <source>
        <dbReference type="EMBL" id="TLU67332.1"/>
    </source>
</evidence>
<dbReference type="Pfam" id="PF04338">
    <property type="entry name" value="DUF481"/>
    <property type="match status" value="1"/>
</dbReference>
<gene>
    <name evidence="1" type="ORF">FE810_03345</name>
</gene>
<dbReference type="InterPro" id="IPR007433">
    <property type="entry name" value="DUF481"/>
</dbReference>
<keyword evidence="2" id="KW-1185">Reference proteome</keyword>
<proteinExistence type="predicted"/>
<dbReference type="EMBL" id="VCBC01000003">
    <property type="protein sequence ID" value="TLU67332.1"/>
    <property type="molecule type" value="Genomic_DNA"/>
</dbReference>
<protein>
    <submittedName>
        <fullName evidence="1">DUF481 domain-containing protein</fullName>
    </submittedName>
</protein>
<comment type="caution">
    <text evidence="1">The sequence shown here is derived from an EMBL/GenBank/DDBJ whole genome shotgun (WGS) entry which is preliminary data.</text>
</comment>
<accession>A0A5R9IPX7</accession>
<dbReference type="Proteomes" id="UP000307790">
    <property type="component" value="Unassembled WGS sequence"/>
</dbReference>
<dbReference type="OrthoDB" id="5848222at2"/>